<organism evidence="1 2">
    <name type="scientific">Rhodopseudomonas palustris (strain BisB5)</name>
    <dbReference type="NCBI Taxonomy" id="316057"/>
    <lineage>
        <taxon>Bacteria</taxon>
        <taxon>Pseudomonadati</taxon>
        <taxon>Pseudomonadota</taxon>
        <taxon>Alphaproteobacteria</taxon>
        <taxon>Hyphomicrobiales</taxon>
        <taxon>Nitrobacteraceae</taxon>
        <taxon>Rhodopseudomonas</taxon>
    </lineage>
</organism>
<name>Q138X7_RHOPS</name>
<dbReference type="EMBL" id="CP000283">
    <property type="protein sequence ID" value="ABE39362.1"/>
    <property type="molecule type" value="Genomic_DNA"/>
</dbReference>
<gene>
    <name evidence="1" type="ordered locus">RPD_2127</name>
</gene>
<dbReference type="Proteomes" id="UP000001818">
    <property type="component" value="Chromosome"/>
</dbReference>
<protein>
    <submittedName>
        <fullName evidence="1">Uncharacterized protein</fullName>
    </submittedName>
</protein>
<proteinExistence type="predicted"/>
<dbReference type="AlphaFoldDB" id="Q138X7"/>
<evidence type="ECO:0000313" key="1">
    <source>
        <dbReference type="EMBL" id="ABE39362.1"/>
    </source>
</evidence>
<reference evidence="1 2" key="1">
    <citation type="submission" date="2006-03" db="EMBL/GenBank/DDBJ databases">
        <title>Complete sequence of Rhodopseudomonas palustris BisB5.</title>
        <authorList>
            <consortium name="US DOE Joint Genome Institute"/>
            <person name="Copeland A."/>
            <person name="Lucas S."/>
            <person name="Lapidus A."/>
            <person name="Barry K."/>
            <person name="Detter J.C."/>
            <person name="Glavina del Rio T."/>
            <person name="Hammon N."/>
            <person name="Israni S."/>
            <person name="Dalin E."/>
            <person name="Tice H."/>
            <person name="Pitluck S."/>
            <person name="Chain P."/>
            <person name="Malfatti S."/>
            <person name="Shin M."/>
            <person name="Vergez L."/>
            <person name="Schmutz J."/>
            <person name="Larimer F."/>
            <person name="Land M."/>
            <person name="Hauser L."/>
            <person name="Pelletier D.A."/>
            <person name="Kyrpides N."/>
            <person name="Lykidis A."/>
            <person name="Oda Y."/>
            <person name="Harwood C.S."/>
            <person name="Richardson P."/>
        </authorList>
    </citation>
    <scope>NUCLEOTIDE SEQUENCE [LARGE SCALE GENOMIC DNA]</scope>
    <source>
        <strain evidence="1 2">BisB5</strain>
    </source>
</reference>
<dbReference type="KEGG" id="rpd:RPD_2127"/>
<sequence>MTDLAEQIDIDVAAFAVRCQKFRIAALVMRRTSIPLATEYATRLVHLVPGIRLDDLLGFFDFEGPESKVLLQDVLGTGLVEERGGQLFLSARGLKSLSPLSDKLDLFEIEQITPTVTFELAALTPIDEASLDKREAKLVEELRLPDREKAATASSAAADAFDFHFQEWRQTQSRKRWLDEEARLNSIEDVQPVAPATAVIQIPIRWRPTEGAGVFPDFSELSNKGRQGSRGPLIAAISDQMKSVVAPPDHQLAFDLIDEMDGGVLRRGGARSSLDRRQWICDAVQPANRALSGAGAPGLRLVGSVASENVRAGVLDWTKSAGDTSANTVRTPVFWLPPGTNSWGRSPSFVGLARDLSKTNQTNDGTVLLARSSGESDNRRWIKRYGQSGALQPLFDRCLAVPAQQLPLSLEVLFKPGSWVAVIIHSPDVGSDYPFPFGYITADIDIVVSYKKMIAELAAAADGTSGLLWTRSDEDSHRALHAIDMSLDIGVA</sequence>
<evidence type="ECO:0000313" key="2">
    <source>
        <dbReference type="Proteomes" id="UP000001818"/>
    </source>
</evidence>
<dbReference type="BioCyc" id="RPAL316057:RPD_RS10690-MONOMER"/>
<accession>Q138X7</accession>
<dbReference type="HOGENOM" id="CLU_554197_0_0_5"/>
<dbReference type="STRING" id="316057.RPD_2127"/>